<proteinExistence type="predicted"/>
<evidence type="ECO:0000313" key="1">
    <source>
        <dbReference type="EMBL" id="KAK2703638.1"/>
    </source>
</evidence>
<evidence type="ECO:0000313" key="2">
    <source>
        <dbReference type="Proteomes" id="UP001187531"/>
    </source>
</evidence>
<organism evidence="1 2">
    <name type="scientific">Artemia franciscana</name>
    <name type="common">Brine shrimp</name>
    <name type="synonym">Artemia sanfranciscana</name>
    <dbReference type="NCBI Taxonomy" id="6661"/>
    <lineage>
        <taxon>Eukaryota</taxon>
        <taxon>Metazoa</taxon>
        <taxon>Ecdysozoa</taxon>
        <taxon>Arthropoda</taxon>
        <taxon>Crustacea</taxon>
        <taxon>Branchiopoda</taxon>
        <taxon>Anostraca</taxon>
        <taxon>Artemiidae</taxon>
        <taxon>Artemia</taxon>
    </lineage>
</organism>
<dbReference type="PANTHER" id="PTHR21261:SF15">
    <property type="entry name" value="BEATEN PATH IIIA, ISOFORM D-RELATED"/>
    <property type="match status" value="1"/>
</dbReference>
<keyword evidence="2" id="KW-1185">Reference proteome</keyword>
<dbReference type="EMBL" id="JAVRJZ010000081">
    <property type="protein sequence ID" value="KAK2703638.1"/>
    <property type="molecule type" value="Genomic_DNA"/>
</dbReference>
<name>A0AA88H7R9_ARTSF</name>
<gene>
    <name evidence="1" type="ORF">QYM36_017937</name>
</gene>
<sequence>MRVYIHNRINMIFNKVISSCSFLFFSFASGVRIDRIEVPDAALVDTDVQLRCYYSLPKENDRSGKLYAVNWYKGQLEFYSYKPGRVPPVQLHPWAGLEIEADGLTPGSVRIKRITTDAGGVYKCEVLSETYTMDMVEKNMTVVVAPSGGPIVQTYKPLGMISPDYRAGDMLRANCLLLNAKPKAHLAWYINGEKAPSTYTGNAKNEPSIEGFENNELPLQFVILKSHFKDGKMDLDCSAVIGNVYKKTSNMRIYEAPPRSAKNSPQLMPKNSGSSELNHLLILYFVVIKTTFSLQ</sequence>
<reference evidence="1" key="1">
    <citation type="submission" date="2023-07" db="EMBL/GenBank/DDBJ databases">
        <title>Chromosome-level genome assembly of Artemia franciscana.</title>
        <authorList>
            <person name="Jo E."/>
        </authorList>
    </citation>
    <scope>NUCLEOTIDE SEQUENCE</scope>
    <source>
        <tissue evidence="1">Whole body</tissue>
    </source>
</reference>
<comment type="caution">
    <text evidence="1">The sequence shown here is derived from an EMBL/GenBank/DDBJ whole genome shotgun (WGS) entry which is preliminary data.</text>
</comment>
<dbReference type="Proteomes" id="UP001187531">
    <property type="component" value="Unassembled WGS sequence"/>
</dbReference>
<protein>
    <recommendedName>
        <fullName evidence="3">Beat protein</fullName>
    </recommendedName>
</protein>
<dbReference type="PANTHER" id="PTHR21261">
    <property type="entry name" value="BEAT PROTEIN"/>
    <property type="match status" value="1"/>
</dbReference>
<accession>A0AA88H7R9</accession>
<dbReference type="AlphaFoldDB" id="A0AA88H7R9"/>
<evidence type="ECO:0008006" key="3">
    <source>
        <dbReference type="Google" id="ProtNLM"/>
    </source>
</evidence>
<dbReference type="InterPro" id="IPR013783">
    <property type="entry name" value="Ig-like_fold"/>
</dbReference>
<dbReference type="Gene3D" id="2.60.40.10">
    <property type="entry name" value="Immunoglobulins"/>
    <property type="match status" value="1"/>
</dbReference>